<evidence type="ECO:0000313" key="3">
    <source>
        <dbReference type="Proteomes" id="UP000585665"/>
    </source>
</evidence>
<keyword evidence="2" id="KW-0503">Monooxygenase</keyword>
<dbReference type="GO" id="GO:0071949">
    <property type="term" value="F:FAD binding"/>
    <property type="evidence" value="ECO:0007669"/>
    <property type="project" value="InterPro"/>
</dbReference>
<dbReference type="AlphaFoldDB" id="A0A850PHH9"/>
<feature type="non-terminal residue" evidence="2">
    <location>
        <position position="120"/>
    </location>
</feature>
<evidence type="ECO:0000259" key="1">
    <source>
        <dbReference type="Pfam" id="PF01494"/>
    </source>
</evidence>
<dbReference type="Pfam" id="PF01494">
    <property type="entry name" value="FAD_binding_3"/>
    <property type="match status" value="1"/>
</dbReference>
<dbReference type="InterPro" id="IPR036188">
    <property type="entry name" value="FAD/NAD-bd_sf"/>
</dbReference>
<sequence length="120" mass="12613">MTRDVVIAGAGPVGLALALSLDDAGFGVTLVDPTPEHALANPAFDGREIALTHHAVAQLRAFGAWDDIPDVGKSPLREARVETGRDGARQPLIFDLPDDTPDGVEALGTLVSNHMIRKAL</sequence>
<dbReference type="InterPro" id="IPR002938">
    <property type="entry name" value="FAD-bd"/>
</dbReference>
<dbReference type="GO" id="GO:0004497">
    <property type="term" value="F:monooxygenase activity"/>
    <property type="evidence" value="ECO:0007669"/>
    <property type="project" value="UniProtKB-KW"/>
</dbReference>
<dbReference type="Proteomes" id="UP000585665">
    <property type="component" value="Unassembled WGS sequence"/>
</dbReference>
<name>A0A850PHH9_9PROT</name>
<organism evidence="2 3">
    <name type="scientific">Ameyamaea chiangmaiensis</name>
    <dbReference type="NCBI Taxonomy" id="442969"/>
    <lineage>
        <taxon>Bacteria</taxon>
        <taxon>Pseudomonadati</taxon>
        <taxon>Pseudomonadota</taxon>
        <taxon>Alphaproteobacteria</taxon>
        <taxon>Acetobacterales</taxon>
        <taxon>Acetobacteraceae</taxon>
        <taxon>Ameyamaea</taxon>
    </lineage>
</organism>
<keyword evidence="3" id="KW-1185">Reference proteome</keyword>
<comment type="caution">
    <text evidence="2">The sequence shown here is derived from an EMBL/GenBank/DDBJ whole genome shotgun (WGS) entry which is preliminary data.</text>
</comment>
<reference evidence="2 3" key="1">
    <citation type="submission" date="2020-06" db="EMBL/GenBank/DDBJ databases">
        <title>Description of novel acetic acid bacteria.</title>
        <authorList>
            <person name="Sombolestani A."/>
        </authorList>
    </citation>
    <scope>NUCLEOTIDE SEQUENCE [LARGE SCALE GENOMIC DNA]</scope>
    <source>
        <strain evidence="2 3">LMG 27010</strain>
    </source>
</reference>
<keyword evidence="2" id="KW-0560">Oxidoreductase</keyword>
<gene>
    <name evidence="2" type="ORF">HUK82_16255</name>
</gene>
<accession>A0A850PHH9</accession>
<dbReference type="PANTHER" id="PTHR43876">
    <property type="entry name" value="UBIQUINONE BIOSYNTHESIS MONOOXYGENASE COQ6, MITOCHONDRIAL"/>
    <property type="match status" value="1"/>
</dbReference>
<protein>
    <submittedName>
        <fullName evidence="2">FAD-dependent monooxygenase</fullName>
    </submittedName>
</protein>
<proteinExistence type="predicted"/>
<dbReference type="Gene3D" id="3.50.50.60">
    <property type="entry name" value="FAD/NAD(P)-binding domain"/>
    <property type="match status" value="1"/>
</dbReference>
<dbReference type="RefSeq" id="WP_176614913.1">
    <property type="nucleotide sequence ID" value="NZ_JABXXR010000272.1"/>
</dbReference>
<evidence type="ECO:0000313" key="2">
    <source>
        <dbReference type="EMBL" id="NVN42099.1"/>
    </source>
</evidence>
<dbReference type="InterPro" id="IPR051205">
    <property type="entry name" value="UbiH/COQ6_monooxygenase"/>
</dbReference>
<dbReference type="PANTHER" id="PTHR43876:SF25">
    <property type="entry name" value="MONOOXYGENASE NMA2164"/>
    <property type="match status" value="1"/>
</dbReference>
<dbReference type="EMBL" id="JABXXR010000272">
    <property type="protein sequence ID" value="NVN42099.1"/>
    <property type="molecule type" value="Genomic_DNA"/>
</dbReference>
<feature type="domain" description="FAD-binding" evidence="1">
    <location>
        <begin position="4"/>
        <end position="74"/>
    </location>
</feature>
<dbReference type="SUPFAM" id="SSF51905">
    <property type="entry name" value="FAD/NAD(P)-binding domain"/>
    <property type="match status" value="1"/>
</dbReference>